<evidence type="ECO:0000313" key="8">
    <source>
        <dbReference type="EMBL" id="BDC99026.1"/>
    </source>
</evidence>
<organism evidence="8 9">
    <name type="scientific">Persicobacter psychrovividus</name>
    <dbReference type="NCBI Taxonomy" id="387638"/>
    <lineage>
        <taxon>Bacteria</taxon>
        <taxon>Pseudomonadati</taxon>
        <taxon>Bacteroidota</taxon>
        <taxon>Cytophagia</taxon>
        <taxon>Cytophagales</taxon>
        <taxon>Persicobacteraceae</taxon>
        <taxon>Persicobacter</taxon>
    </lineage>
</organism>
<comment type="similarity">
    <text evidence="6">Belongs to the TVP38/TMEM64 family.</text>
</comment>
<protein>
    <recommendedName>
        <fullName evidence="6">TVP38/TMEM64 family membrane protein</fullName>
    </recommendedName>
</protein>
<evidence type="ECO:0000256" key="5">
    <source>
        <dbReference type="ARBA" id="ARBA00023136"/>
    </source>
</evidence>
<gene>
    <name evidence="8" type="ORF">PEPS_13070</name>
</gene>
<feature type="transmembrane region" description="Helical" evidence="6">
    <location>
        <begin position="164"/>
        <end position="184"/>
    </location>
</feature>
<dbReference type="EMBL" id="AP025292">
    <property type="protein sequence ID" value="BDC99026.1"/>
    <property type="molecule type" value="Genomic_DNA"/>
</dbReference>
<keyword evidence="9" id="KW-1185">Reference proteome</keyword>
<evidence type="ECO:0000256" key="3">
    <source>
        <dbReference type="ARBA" id="ARBA00022692"/>
    </source>
</evidence>
<keyword evidence="3 6" id="KW-0812">Transmembrane</keyword>
<dbReference type="Proteomes" id="UP001354989">
    <property type="component" value="Chromosome"/>
</dbReference>
<name>A0ABN6LCA5_9BACT</name>
<keyword evidence="5 6" id="KW-0472">Membrane</keyword>
<evidence type="ECO:0000256" key="4">
    <source>
        <dbReference type="ARBA" id="ARBA00022989"/>
    </source>
</evidence>
<feature type="domain" description="VTT" evidence="7">
    <location>
        <begin position="68"/>
        <end position="184"/>
    </location>
</feature>
<sequence>MKTIFNILRANGSSLGFAIALTALPLLFSGTVGYLAIQYEGVIRAFEWHQWLILGAVSAITMAFALTPTTLIALISGYLLGWTALFTVIPAYLIASVICYFVARKIDGGNFIQSLSDHPQAQMILRRLKHQELTLVILTKLSPVLPFAVSNVLLALAGAKLRPFFWGAFIGMMPRTLMVIYVGIQANHLSVLLDDPFSGWQQWAILGLIIISVLGLSKMISNAISNENIQ</sequence>
<evidence type="ECO:0000259" key="7">
    <source>
        <dbReference type="Pfam" id="PF09335"/>
    </source>
</evidence>
<feature type="transmembrane region" description="Helical" evidence="6">
    <location>
        <begin position="81"/>
        <end position="103"/>
    </location>
</feature>
<proteinExistence type="inferred from homology"/>
<evidence type="ECO:0000256" key="6">
    <source>
        <dbReference type="RuleBase" id="RU366058"/>
    </source>
</evidence>
<dbReference type="InterPro" id="IPR032816">
    <property type="entry name" value="VTT_dom"/>
</dbReference>
<evidence type="ECO:0000256" key="1">
    <source>
        <dbReference type="ARBA" id="ARBA00004651"/>
    </source>
</evidence>
<dbReference type="Pfam" id="PF09335">
    <property type="entry name" value="VTT_dom"/>
    <property type="match status" value="1"/>
</dbReference>
<dbReference type="PANTHER" id="PTHR12677">
    <property type="entry name" value="GOLGI APPARATUS MEMBRANE PROTEIN TVP38-RELATED"/>
    <property type="match status" value="1"/>
</dbReference>
<dbReference type="InterPro" id="IPR015414">
    <property type="entry name" value="TMEM64"/>
</dbReference>
<feature type="transmembrane region" description="Helical" evidence="6">
    <location>
        <begin position="15"/>
        <end position="39"/>
    </location>
</feature>
<keyword evidence="4 6" id="KW-1133">Transmembrane helix</keyword>
<dbReference type="RefSeq" id="WP_338398022.1">
    <property type="nucleotide sequence ID" value="NZ_AP025292.1"/>
</dbReference>
<feature type="transmembrane region" description="Helical" evidence="6">
    <location>
        <begin position="205"/>
        <end position="224"/>
    </location>
</feature>
<reference evidence="8 9" key="1">
    <citation type="submission" date="2021-12" db="EMBL/GenBank/DDBJ databases">
        <title>Genome sequencing of bacteria with rrn-lacking chromosome and rrn-plasmid.</title>
        <authorList>
            <person name="Anda M."/>
            <person name="Iwasaki W."/>
        </authorList>
    </citation>
    <scope>NUCLEOTIDE SEQUENCE [LARGE SCALE GENOMIC DNA]</scope>
    <source>
        <strain evidence="8 9">NBRC 101262</strain>
    </source>
</reference>
<comment type="subcellular location">
    <subcellularLocation>
        <location evidence="1 6">Cell membrane</location>
        <topology evidence="1 6">Multi-pass membrane protein</topology>
    </subcellularLocation>
</comment>
<dbReference type="PANTHER" id="PTHR12677:SF59">
    <property type="entry name" value="GOLGI APPARATUS MEMBRANE PROTEIN TVP38-RELATED"/>
    <property type="match status" value="1"/>
</dbReference>
<evidence type="ECO:0000313" key="9">
    <source>
        <dbReference type="Proteomes" id="UP001354989"/>
    </source>
</evidence>
<feature type="transmembrane region" description="Helical" evidence="6">
    <location>
        <begin position="51"/>
        <end position="75"/>
    </location>
</feature>
<evidence type="ECO:0000256" key="2">
    <source>
        <dbReference type="ARBA" id="ARBA00022475"/>
    </source>
</evidence>
<accession>A0ABN6LCA5</accession>
<keyword evidence="2 6" id="KW-1003">Cell membrane</keyword>